<sequence>MDSALLLAFWALSISLALTPGADWAYAIAAGLRERAIAPALSGMMLGYVVITAVVAADVGALVSSMPVAMTAITLVGAAYLFYLGVGVLRNPPVPEAGEEAKVSWSQWFVRGFGVSGINPKALLLFLAILPQFTSRVAHWPIAGQIVALGAIHIVNCTLVYTAVSLSSSAVLKTRPQIARLVSQTSGLVMIVIAALLIVEQWLQLQVA</sequence>
<keyword evidence="4 6" id="KW-1133">Transmembrane helix</keyword>
<evidence type="ECO:0000256" key="2">
    <source>
        <dbReference type="ARBA" id="ARBA00022475"/>
    </source>
</evidence>
<dbReference type="Proteomes" id="UP000636264">
    <property type="component" value="Unassembled WGS sequence"/>
</dbReference>
<feature type="transmembrane region" description="Helical" evidence="6">
    <location>
        <begin position="37"/>
        <end position="56"/>
    </location>
</feature>
<keyword evidence="5 6" id="KW-0472">Membrane</keyword>
<organism evidence="7 8">
    <name type="scientific">Nitratireductor aestuarii</name>
    <dbReference type="NCBI Taxonomy" id="1735103"/>
    <lineage>
        <taxon>Bacteria</taxon>
        <taxon>Pseudomonadati</taxon>
        <taxon>Pseudomonadota</taxon>
        <taxon>Alphaproteobacteria</taxon>
        <taxon>Hyphomicrobiales</taxon>
        <taxon>Phyllobacteriaceae</taxon>
        <taxon>Nitratireductor</taxon>
    </lineage>
</organism>
<dbReference type="GO" id="GO:0005886">
    <property type="term" value="C:plasma membrane"/>
    <property type="evidence" value="ECO:0007669"/>
    <property type="project" value="UniProtKB-SubCell"/>
</dbReference>
<evidence type="ECO:0000256" key="3">
    <source>
        <dbReference type="ARBA" id="ARBA00022692"/>
    </source>
</evidence>
<dbReference type="PANTHER" id="PTHR30086:SF20">
    <property type="entry name" value="ARGININE EXPORTER PROTEIN ARGO-RELATED"/>
    <property type="match status" value="1"/>
</dbReference>
<accession>A0A916W1Y5</accession>
<evidence type="ECO:0000256" key="1">
    <source>
        <dbReference type="ARBA" id="ARBA00004651"/>
    </source>
</evidence>
<keyword evidence="8" id="KW-1185">Reference proteome</keyword>
<keyword evidence="2" id="KW-1003">Cell membrane</keyword>
<feature type="transmembrane region" description="Helical" evidence="6">
    <location>
        <begin position="68"/>
        <end position="88"/>
    </location>
</feature>
<reference evidence="7" key="1">
    <citation type="journal article" date="2014" name="Int. J. Syst. Evol. Microbiol.">
        <title>Complete genome sequence of Corynebacterium casei LMG S-19264T (=DSM 44701T), isolated from a smear-ripened cheese.</title>
        <authorList>
            <consortium name="US DOE Joint Genome Institute (JGI-PGF)"/>
            <person name="Walter F."/>
            <person name="Albersmeier A."/>
            <person name="Kalinowski J."/>
            <person name="Ruckert C."/>
        </authorList>
    </citation>
    <scope>NUCLEOTIDE SEQUENCE</scope>
    <source>
        <strain evidence="7">CGMCC 1.15320</strain>
    </source>
</reference>
<comment type="subcellular location">
    <subcellularLocation>
        <location evidence="1">Cell membrane</location>
        <topology evidence="1">Multi-pass membrane protein</topology>
    </subcellularLocation>
</comment>
<dbReference type="GO" id="GO:0015171">
    <property type="term" value="F:amino acid transmembrane transporter activity"/>
    <property type="evidence" value="ECO:0007669"/>
    <property type="project" value="TreeGrafter"/>
</dbReference>
<dbReference type="InterPro" id="IPR001123">
    <property type="entry name" value="LeuE-type"/>
</dbReference>
<dbReference type="PANTHER" id="PTHR30086">
    <property type="entry name" value="ARGININE EXPORTER PROTEIN ARGO"/>
    <property type="match status" value="1"/>
</dbReference>
<dbReference type="RefSeq" id="WP_188720010.1">
    <property type="nucleotide sequence ID" value="NZ_BMIF01000002.1"/>
</dbReference>
<dbReference type="EMBL" id="BMIF01000002">
    <property type="protein sequence ID" value="GGA59663.1"/>
    <property type="molecule type" value="Genomic_DNA"/>
</dbReference>
<dbReference type="Pfam" id="PF01810">
    <property type="entry name" value="LysE"/>
    <property type="match status" value="1"/>
</dbReference>
<evidence type="ECO:0000256" key="6">
    <source>
        <dbReference type="SAM" id="Phobius"/>
    </source>
</evidence>
<feature type="transmembrane region" description="Helical" evidence="6">
    <location>
        <begin position="181"/>
        <end position="199"/>
    </location>
</feature>
<comment type="caution">
    <text evidence="7">The sequence shown here is derived from an EMBL/GenBank/DDBJ whole genome shotgun (WGS) entry which is preliminary data.</text>
</comment>
<feature type="transmembrane region" description="Helical" evidence="6">
    <location>
        <begin position="108"/>
        <end position="130"/>
    </location>
</feature>
<gene>
    <name evidence="7" type="ORF">GCM10011385_11790</name>
</gene>
<feature type="transmembrane region" description="Helical" evidence="6">
    <location>
        <begin position="142"/>
        <end position="161"/>
    </location>
</feature>
<evidence type="ECO:0000313" key="7">
    <source>
        <dbReference type="EMBL" id="GGA59663.1"/>
    </source>
</evidence>
<reference evidence="7" key="2">
    <citation type="submission" date="2020-09" db="EMBL/GenBank/DDBJ databases">
        <authorList>
            <person name="Sun Q."/>
            <person name="Zhou Y."/>
        </authorList>
    </citation>
    <scope>NUCLEOTIDE SEQUENCE</scope>
    <source>
        <strain evidence="7">CGMCC 1.15320</strain>
    </source>
</reference>
<protein>
    <submittedName>
        <fullName evidence="7">Lysine transporter LysE</fullName>
    </submittedName>
</protein>
<evidence type="ECO:0000256" key="5">
    <source>
        <dbReference type="ARBA" id="ARBA00023136"/>
    </source>
</evidence>
<evidence type="ECO:0000313" key="8">
    <source>
        <dbReference type="Proteomes" id="UP000636264"/>
    </source>
</evidence>
<name>A0A916W1Y5_9HYPH</name>
<dbReference type="AlphaFoldDB" id="A0A916W1Y5"/>
<proteinExistence type="predicted"/>
<evidence type="ECO:0000256" key="4">
    <source>
        <dbReference type="ARBA" id="ARBA00022989"/>
    </source>
</evidence>
<keyword evidence="3 6" id="KW-0812">Transmembrane</keyword>